<dbReference type="Gene3D" id="3.40.1440.10">
    <property type="entry name" value="GIY-YIG endonuclease"/>
    <property type="match status" value="1"/>
</dbReference>
<accession>A0ABY7UYK4</accession>
<reference evidence="2 3" key="1">
    <citation type="submission" date="2022-12" db="EMBL/GenBank/DDBJ databases">
        <title>Genome Sequence of Deinococcus aquaticus Type Strain PB314.</title>
        <authorList>
            <person name="Albert C."/>
            <person name="Hill J."/>
            <person name="Boren L."/>
            <person name="Scholz-Ng S."/>
            <person name="Fatema N."/>
            <person name="Grosso R."/>
            <person name="Soboslay E."/>
            <person name="Tuohy J."/>
        </authorList>
    </citation>
    <scope>NUCLEOTIDE SEQUENCE [LARGE SCALE GENOMIC DNA]</scope>
    <source>
        <strain evidence="2 3">PB-314</strain>
    </source>
</reference>
<evidence type="ECO:0000256" key="1">
    <source>
        <dbReference type="SAM" id="MobiDB-lite"/>
    </source>
</evidence>
<proteinExistence type="predicted"/>
<dbReference type="Proteomes" id="UP001217044">
    <property type="component" value="Chromosome"/>
</dbReference>
<name>A0ABY7UYK4_9DEIO</name>
<protein>
    <submittedName>
        <fullName evidence="2">GIY-YIG nuclease family protein</fullName>
    </submittedName>
</protein>
<feature type="region of interest" description="Disordered" evidence="1">
    <location>
        <begin position="1"/>
        <end position="20"/>
    </location>
</feature>
<organism evidence="2 3">
    <name type="scientific">Deinococcus aquaticus</name>
    <dbReference type="NCBI Taxonomy" id="328692"/>
    <lineage>
        <taxon>Bacteria</taxon>
        <taxon>Thermotogati</taxon>
        <taxon>Deinococcota</taxon>
        <taxon>Deinococci</taxon>
        <taxon>Deinococcales</taxon>
        <taxon>Deinococcaceae</taxon>
        <taxon>Deinococcus</taxon>
    </lineage>
</organism>
<gene>
    <name evidence="2" type="ORF">M8445_08755</name>
</gene>
<dbReference type="RefSeq" id="WP_273987400.1">
    <property type="nucleotide sequence ID" value="NZ_BAABQT010000007.1"/>
</dbReference>
<dbReference type="EMBL" id="CP115165">
    <property type="protein sequence ID" value="WDA57459.1"/>
    <property type="molecule type" value="Genomic_DNA"/>
</dbReference>
<sequence length="114" mass="12819">MTGPEGLREHRHTPRPGIIRITHVPSGRTHLNCSTDAPALLNRTRFELQTGTHRAPALQRDWNTDGPDSLTFELLDELPSPRTGTRTPAALRDDLKELLTLWQETLNIPPDRTA</sequence>
<keyword evidence="3" id="KW-1185">Reference proteome</keyword>
<dbReference type="CDD" id="cd10451">
    <property type="entry name" value="GIY-YIG_LuxR_like"/>
    <property type="match status" value="1"/>
</dbReference>
<evidence type="ECO:0000313" key="2">
    <source>
        <dbReference type="EMBL" id="WDA57459.1"/>
    </source>
</evidence>
<dbReference type="InterPro" id="IPR035901">
    <property type="entry name" value="GIY-YIG_endonuc_sf"/>
</dbReference>
<evidence type="ECO:0000313" key="3">
    <source>
        <dbReference type="Proteomes" id="UP001217044"/>
    </source>
</evidence>